<dbReference type="InterPro" id="IPR001810">
    <property type="entry name" value="F-box_dom"/>
</dbReference>
<dbReference type="InterPro" id="IPR036047">
    <property type="entry name" value="F-box-like_dom_sf"/>
</dbReference>
<feature type="repeat" description="WD" evidence="7">
    <location>
        <begin position="881"/>
        <end position="920"/>
    </location>
</feature>
<evidence type="ECO:0000256" key="3">
    <source>
        <dbReference type="ARBA" id="ARBA00022737"/>
    </source>
</evidence>
<feature type="repeat" description="WD" evidence="7">
    <location>
        <begin position="841"/>
        <end position="880"/>
    </location>
</feature>
<keyword evidence="13" id="KW-1185">Reference proteome</keyword>
<dbReference type="PROSITE" id="PS50082">
    <property type="entry name" value="WD_REPEATS_2"/>
    <property type="match status" value="6"/>
</dbReference>
<name>A0ABP9YKL8_9FUNG</name>
<feature type="domain" description="RRM Nup35-type" evidence="11">
    <location>
        <begin position="314"/>
        <end position="393"/>
    </location>
</feature>
<dbReference type="PROSITE" id="PS50181">
    <property type="entry name" value="FBOX"/>
    <property type="match status" value="1"/>
</dbReference>
<evidence type="ECO:0000259" key="10">
    <source>
        <dbReference type="PROSITE" id="PS50181"/>
    </source>
</evidence>
<dbReference type="PROSITE" id="PS51472">
    <property type="entry name" value="RRM_NUP35"/>
    <property type="match status" value="1"/>
</dbReference>
<feature type="repeat" description="WD" evidence="7">
    <location>
        <begin position="801"/>
        <end position="840"/>
    </location>
</feature>
<comment type="caution">
    <text evidence="12">The sequence shown here is derived from an EMBL/GenBank/DDBJ whole genome shotgun (WGS) entry which is preliminary data.</text>
</comment>
<dbReference type="InterPro" id="IPR001680">
    <property type="entry name" value="WD40_rpt"/>
</dbReference>
<keyword evidence="4" id="KW-0653">Protein transport</keyword>
<dbReference type="SMART" id="SM00320">
    <property type="entry name" value="WD40"/>
    <property type="match status" value="7"/>
</dbReference>
<keyword evidence="3" id="KW-0677">Repeat</keyword>
<keyword evidence="8" id="KW-0813">Transport</keyword>
<dbReference type="EMBL" id="BAABUK010000002">
    <property type="protein sequence ID" value="GAA5807397.1"/>
    <property type="molecule type" value="Genomic_DNA"/>
</dbReference>
<keyword evidence="5" id="KW-0811">Translocation</keyword>
<dbReference type="InterPro" id="IPR015943">
    <property type="entry name" value="WD40/YVTN_repeat-like_dom_sf"/>
</dbReference>
<dbReference type="Pfam" id="PF05172">
    <property type="entry name" value="RRM_Nup35"/>
    <property type="match status" value="1"/>
</dbReference>
<dbReference type="SUPFAM" id="SSF54928">
    <property type="entry name" value="RNA-binding domain, RBD"/>
    <property type="match status" value="1"/>
</dbReference>
<protein>
    <submittedName>
        <fullName evidence="12">Uncharacterized protein</fullName>
    </submittedName>
</protein>
<evidence type="ECO:0000313" key="13">
    <source>
        <dbReference type="Proteomes" id="UP001473302"/>
    </source>
</evidence>
<dbReference type="InterPro" id="IPR012677">
    <property type="entry name" value="Nucleotide-bd_a/b_plait_sf"/>
</dbReference>
<dbReference type="Proteomes" id="UP001473302">
    <property type="component" value="Unassembled WGS sequence"/>
</dbReference>
<evidence type="ECO:0000256" key="9">
    <source>
        <dbReference type="SAM" id="MobiDB-lite"/>
    </source>
</evidence>
<keyword evidence="8" id="KW-0539">Nucleus</keyword>
<feature type="compositionally biased region" description="Basic and acidic residues" evidence="9">
    <location>
        <begin position="226"/>
        <end position="237"/>
    </location>
</feature>
<dbReference type="Gene3D" id="1.20.1280.50">
    <property type="match status" value="1"/>
</dbReference>
<dbReference type="PANTHER" id="PTHR14604">
    <property type="entry name" value="WD40 REPEAT PF20"/>
    <property type="match status" value="1"/>
</dbReference>
<sequence>MFGTPSTANKKRGSVGTLTTAESSTLIPTNSLFGSQPAASSTPSFGQPANPLSSGTSSSLFGTPAATSTTITPAPTNSLFGIKPTTTTPTNSLFGAQTTTPSAFGSQPNSLFQNAQNTQLTQNNQQQQQQQDTSYLSLDTCFPDKKVPYFIVTPDRIARTTVPANFFHGNTTRESYNSNVKSELNNGEPLSTSGFNERVSTLPNYLISVDNTSSAATKNKSSNSSSDKKRGLEDEKMGSNSLLKKTTGVFSSKGTMPFGFDRNLTKEEHQMPPTESLKDVGLRSTTLSGTLQRRFDTNTEQEAYRTYSNTSLLQPKKTRVRVFGYDQNNVEEIVKHFSSLGELSKPYMCQGNWMIFDYVLHETALKAIECNGMNIDQDHLVGVTWDERAQEVEFLRYQRISESADLYEKSSGFMNIFNNPDSDLEKIQRNNNKDQKLFDKLREKLLGCHHKTAETDEGYVEQRFDEPFFMKKWTDDQKAEFAYQLLLCIPISKTLNVVERLSPLLHRDFISSLPYEITTEILYYLDISALTCMSRVSKQWKQASEDQLVWKDLFYSVGWKSNKESIFDYLTNKPTKTSLSSSIALARTTATLYDPSNLPTMPGAPVARLKPFKRSTDLFFDKLLRNNQSPSKSATHSSNIYSTSQSSSLISSNQASSSSSSSLAIRPTQVYPSRSQPCSSKELLSHLVVERPFLNRPSPRRHVKYDEGAIFHYKETFDTRFINWKRLYRNRHTIENRWKEGKCKVKQFPPSHHENALMMEETQHNGGIYCLQFDHSILVTGSRDRNLKVWDIKTGRLKFTLEGHSGSVLCLQFDHRYLITGSSDSTLIVWDIHTGAKIKSFVGHGESVLNVKLLGNTVVSCSKDRTVRIWDLEKGTLEMTLRGHRAAVNAVQFKNDKIVSASGDRTIKIWDIHTGACIKTLDSHSRGIACVEYDGQYIISGSSDQSIRVWCADTGKCLHTLEGHTDLVRTLQLDSKSQRIVSGSYDGSLKIWNLQDGKLLKSYNQLVHGRILNLQFDYGRIVCCSNLGKIVMYDFTHGIDTQFLL</sequence>
<keyword evidence="6 8" id="KW-0906">Nuclear pore complex</keyword>
<dbReference type="PROSITE" id="PS50294">
    <property type="entry name" value="WD_REPEATS_REGION"/>
    <property type="match status" value="6"/>
</dbReference>
<evidence type="ECO:0000256" key="5">
    <source>
        <dbReference type="ARBA" id="ARBA00023010"/>
    </source>
</evidence>
<dbReference type="PROSITE" id="PS00678">
    <property type="entry name" value="WD_REPEATS_1"/>
    <property type="match status" value="5"/>
</dbReference>
<feature type="compositionally biased region" description="Low complexity" evidence="9">
    <location>
        <begin position="213"/>
        <end position="225"/>
    </location>
</feature>
<dbReference type="SUPFAM" id="SSF50978">
    <property type="entry name" value="WD40 repeat-like"/>
    <property type="match status" value="1"/>
</dbReference>
<evidence type="ECO:0000256" key="4">
    <source>
        <dbReference type="ARBA" id="ARBA00022927"/>
    </source>
</evidence>
<evidence type="ECO:0000313" key="12">
    <source>
        <dbReference type="EMBL" id="GAA5807397.1"/>
    </source>
</evidence>
<feature type="region of interest" description="Disordered" evidence="9">
    <location>
        <begin position="1"/>
        <end position="110"/>
    </location>
</feature>
<dbReference type="PANTHER" id="PTHR14604:SF4">
    <property type="entry name" value="F-BOX DOMAIN-CONTAINING PROTEIN"/>
    <property type="match status" value="1"/>
</dbReference>
<dbReference type="CDD" id="cd00200">
    <property type="entry name" value="WD40"/>
    <property type="match status" value="1"/>
</dbReference>
<feature type="region of interest" description="Disordered" evidence="9">
    <location>
        <begin position="213"/>
        <end position="240"/>
    </location>
</feature>
<dbReference type="Gene3D" id="2.130.10.10">
    <property type="entry name" value="YVTN repeat-like/Quinoprotein amine dehydrogenase"/>
    <property type="match status" value="2"/>
</dbReference>
<feature type="region of interest" description="Disordered" evidence="9">
    <location>
        <begin position="170"/>
        <end position="194"/>
    </location>
</feature>
<organism evidence="12 13">
    <name type="scientific">Mucor flavus</name>
    <dbReference type="NCBI Taxonomy" id="439312"/>
    <lineage>
        <taxon>Eukaryota</taxon>
        <taxon>Fungi</taxon>
        <taxon>Fungi incertae sedis</taxon>
        <taxon>Mucoromycota</taxon>
        <taxon>Mucoromycotina</taxon>
        <taxon>Mucoromycetes</taxon>
        <taxon>Mucorales</taxon>
        <taxon>Mucorineae</taxon>
        <taxon>Mucoraceae</taxon>
        <taxon>Mucor</taxon>
    </lineage>
</organism>
<dbReference type="InterPro" id="IPR020472">
    <property type="entry name" value="WD40_PAC1"/>
</dbReference>
<proteinExistence type="predicted"/>
<feature type="repeat" description="WD" evidence="7">
    <location>
        <begin position="761"/>
        <end position="800"/>
    </location>
</feature>
<evidence type="ECO:0000256" key="8">
    <source>
        <dbReference type="PROSITE-ProRule" id="PRU00804"/>
    </source>
</evidence>
<dbReference type="InterPro" id="IPR019775">
    <property type="entry name" value="WD40_repeat_CS"/>
</dbReference>
<evidence type="ECO:0000256" key="7">
    <source>
        <dbReference type="PROSITE-ProRule" id="PRU00221"/>
    </source>
</evidence>
<evidence type="ECO:0000256" key="6">
    <source>
        <dbReference type="ARBA" id="ARBA00023132"/>
    </source>
</evidence>
<dbReference type="InterPro" id="IPR007846">
    <property type="entry name" value="RRM_NUP35_dom"/>
</dbReference>
<gene>
    <name evidence="12" type="ORF">MFLAVUS_000758</name>
</gene>
<evidence type="ECO:0000256" key="2">
    <source>
        <dbReference type="ARBA" id="ARBA00022574"/>
    </source>
</evidence>
<feature type="repeat" description="WD" evidence="7">
    <location>
        <begin position="921"/>
        <end position="960"/>
    </location>
</feature>
<comment type="subcellular location">
    <subcellularLocation>
        <location evidence="1">Nucleus</location>
        <location evidence="1">Nuclear pore complex</location>
    </subcellularLocation>
</comment>
<dbReference type="Pfam" id="PF00400">
    <property type="entry name" value="WD40"/>
    <property type="match status" value="6"/>
</dbReference>
<dbReference type="InterPro" id="IPR050995">
    <property type="entry name" value="WD-F-box_domain-protein"/>
</dbReference>
<dbReference type="SMART" id="SM00256">
    <property type="entry name" value="FBOX"/>
    <property type="match status" value="1"/>
</dbReference>
<dbReference type="Gene3D" id="3.30.70.330">
    <property type="match status" value="1"/>
</dbReference>
<evidence type="ECO:0000256" key="1">
    <source>
        <dbReference type="ARBA" id="ARBA00004567"/>
    </source>
</evidence>
<dbReference type="SUPFAM" id="SSF81383">
    <property type="entry name" value="F-box domain"/>
    <property type="match status" value="1"/>
</dbReference>
<dbReference type="Pfam" id="PF12937">
    <property type="entry name" value="F-box-like"/>
    <property type="match status" value="1"/>
</dbReference>
<dbReference type="InterPro" id="IPR036322">
    <property type="entry name" value="WD40_repeat_dom_sf"/>
</dbReference>
<dbReference type="InterPro" id="IPR035979">
    <property type="entry name" value="RBD_domain_sf"/>
</dbReference>
<feature type="compositionally biased region" description="Polar residues" evidence="9">
    <location>
        <begin position="16"/>
        <end position="47"/>
    </location>
</feature>
<evidence type="ECO:0000259" key="11">
    <source>
        <dbReference type="PROSITE" id="PS51472"/>
    </source>
</evidence>
<feature type="compositionally biased region" description="Low complexity" evidence="9">
    <location>
        <begin position="51"/>
        <end position="76"/>
    </location>
</feature>
<feature type="repeat" description="WD" evidence="7">
    <location>
        <begin position="961"/>
        <end position="1002"/>
    </location>
</feature>
<feature type="compositionally biased region" description="Polar residues" evidence="9">
    <location>
        <begin position="84"/>
        <end position="110"/>
    </location>
</feature>
<keyword evidence="2 7" id="KW-0853">WD repeat</keyword>
<reference evidence="12 13" key="1">
    <citation type="submission" date="2024-04" db="EMBL/GenBank/DDBJ databases">
        <title>genome sequences of Mucor flavus KT1a and Helicostylum pulchrum KT1b strains isolated from the surface of a dry-aged beef.</title>
        <authorList>
            <person name="Toyotome T."/>
            <person name="Hosono M."/>
            <person name="Torimaru M."/>
            <person name="Fukuda K."/>
            <person name="Mikami N."/>
        </authorList>
    </citation>
    <scope>NUCLEOTIDE SEQUENCE [LARGE SCALE GENOMIC DNA]</scope>
    <source>
        <strain evidence="12 13">KT1a</strain>
    </source>
</reference>
<keyword evidence="8" id="KW-0509">mRNA transport</keyword>
<accession>A0ABP9YKL8</accession>
<dbReference type="PRINTS" id="PR00320">
    <property type="entry name" value="GPROTEINBRPT"/>
</dbReference>
<feature type="domain" description="F-box" evidence="10">
    <location>
        <begin position="507"/>
        <end position="553"/>
    </location>
</feature>